<accession>A0A0L1J7T0</accession>
<dbReference type="Proteomes" id="UP000037505">
    <property type="component" value="Unassembled WGS sequence"/>
</dbReference>
<protein>
    <submittedName>
        <fullName evidence="1">Uncharacterized protein</fullName>
    </submittedName>
</protein>
<sequence>MEFCANDIVAAVFTVDRLGVISAMPWFSVQDAVLPTIATKSASATIGRSTSPAALTLRSAGWLTSRGNLSSWQFRSSLELS</sequence>
<name>A0A0L1J7T0_ASPN3</name>
<keyword evidence="2" id="KW-1185">Reference proteome</keyword>
<feature type="non-terminal residue" evidence="1">
    <location>
        <position position="81"/>
    </location>
</feature>
<gene>
    <name evidence="1" type="ORF">ANOM_004281</name>
</gene>
<dbReference type="RefSeq" id="XP_015408361.1">
    <property type="nucleotide sequence ID" value="XM_015549538.1"/>
</dbReference>
<dbReference type="AlphaFoldDB" id="A0A0L1J7T0"/>
<evidence type="ECO:0000313" key="2">
    <source>
        <dbReference type="Proteomes" id="UP000037505"/>
    </source>
</evidence>
<comment type="caution">
    <text evidence="1">The sequence shown here is derived from an EMBL/GenBank/DDBJ whole genome shotgun (WGS) entry which is preliminary data.</text>
</comment>
<dbReference type="GeneID" id="26806085"/>
<organism evidence="1 2">
    <name type="scientific">Aspergillus nomiae NRRL (strain ATCC 15546 / NRRL 13137 / CBS 260.88 / M93)</name>
    <dbReference type="NCBI Taxonomy" id="1509407"/>
    <lineage>
        <taxon>Eukaryota</taxon>
        <taxon>Fungi</taxon>
        <taxon>Dikarya</taxon>
        <taxon>Ascomycota</taxon>
        <taxon>Pezizomycotina</taxon>
        <taxon>Eurotiomycetes</taxon>
        <taxon>Eurotiomycetidae</taxon>
        <taxon>Eurotiales</taxon>
        <taxon>Aspergillaceae</taxon>
        <taxon>Aspergillus</taxon>
        <taxon>Aspergillus subgen. Circumdati</taxon>
    </lineage>
</organism>
<evidence type="ECO:0000313" key="1">
    <source>
        <dbReference type="EMBL" id="KNG87438.1"/>
    </source>
</evidence>
<proteinExistence type="predicted"/>
<reference evidence="1 2" key="1">
    <citation type="submission" date="2014-06" db="EMBL/GenBank/DDBJ databases">
        <title>The Genome of the Aflatoxigenic Filamentous Fungus Aspergillus nomius.</title>
        <authorList>
            <person name="Moore M.G."/>
            <person name="Shannon B.M."/>
            <person name="Brian M.M."/>
        </authorList>
    </citation>
    <scope>NUCLEOTIDE SEQUENCE [LARGE SCALE GENOMIC DNA]</scope>
    <source>
        <strain evidence="1 2">NRRL 13137</strain>
    </source>
</reference>
<dbReference type="EMBL" id="JNOM01000081">
    <property type="protein sequence ID" value="KNG87438.1"/>
    <property type="molecule type" value="Genomic_DNA"/>
</dbReference>